<protein>
    <submittedName>
        <fullName evidence="2">Protein MTSS 2</fullName>
    </submittedName>
</protein>
<dbReference type="InterPro" id="IPR027267">
    <property type="entry name" value="AH/BAR_dom_sf"/>
</dbReference>
<evidence type="ECO:0000313" key="2">
    <source>
        <dbReference type="EMBL" id="MEQ2301123.1"/>
    </source>
</evidence>
<keyword evidence="3" id="KW-1185">Reference proteome</keyword>
<comment type="caution">
    <text evidence="2">The sequence shown here is derived from an EMBL/GenBank/DDBJ whole genome shotgun (WGS) entry which is preliminary data.</text>
</comment>
<dbReference type="PROSITE" id="PS51338">
    <property type="entry name" value="IMD"/>
    <property type="match status" value="1"/>
</dbReference>
<dbReference type="Proteomes" id="UP001469553">
    <property type="component" value="Unassembled WGS sequence"/>
</dbReference>
<accession>A0ABV0Z4J8</accession>
<proteinExistence type="predicted"/>
<evidence type="ECO:0000259" key="1">
    <source>
        <dbReference type="PROSITE" id="PS51338"/>
    </source>
</evidence>
<dbReference type="InterPro" id="IPR013606">
    <property type="entry name" value="I-BAR_dom"/>
</dbReference>
<evidence type="ECO:0000313" key="3">
    <source>
        <dbReference type="Proteomes" id="UP001469553"/>
    </source>
</evidence>
<reference evidence="2 3" key="1">
    <citation type="submission" date="2021-06" db="EMBL/GenBank/DDBJ databases">
        <authorList>
            <person name="Palmer J.M."/>
        </authorList>
    </citation>
    <scope>NUCLEOTIDE SEQUENCE [LARGE SCALE GENOMIC DNA]</scope>
    <source>
        <strain evidence="2 3">AS_MEX2019</strain>
        <tissue evidence="2">Muscle</tissue>
    </source>
</reference>
<name>A0ABV0Z4J8_9TELE</name>
<sequence>MFVKTHCLCCQCSYPVWEDFSAKATKLHSQLRTTVLATVAFLDAFQKVADMATNTRGRMTAIVCLFVKEGTKGHR</sequence>
<dbReference type="Pfam" id="PF08397">
    <property type="entry name" value="IMD"/>
    <property type="match status" value="1"/>
</dbReference>
<dbReference type="InterPro" id="IPR030127">
    <property type="entry name" value="MTSS1/MTSS2"/>
</dbReference>
<dbReference type="PANTHER" id="PTHR15708">
    <property type="entry name" value="ACTIN BUNDLING/MISSING IN METASTASIS-RELATED"/>
    <property type="match status" value="1"/>
</dbReference>
<feature type="domain" description="IMD" evidence="1">
    <location>
        <begin position="1"/>
        <end position="75"/>
    </location>
</feature>
<dbReference type="SUPFAM" id="SSF103657">
    <property type="entry name" value="BAR/IMD domain-like"/>
    <property type="match status" value="1"/>
</dbReference>
<gene>
    <name evidence="2" type="primary">MTSS2_5</name>
    <name evidence="2" type="ORF">AMECASPLE_032748</name>
</gene>
<organism evidence="2 3">
    <name type="scientific">Ameca splendens</name>
    <dbReference type="NCBI Taxonomy" id="208324"/>
    <lineage>
        <taxon>Eukaryota</taxon>
        <taxon>Metazoa</taxon>
        <taxon>Chordata</taxon>
        <taxon>Craniata</taxon>
        <taxon>Vertebrata</taxon>
        <taxon>Euteleostomi</taxon>
        <taxon>Actinopterygii</taxon>
        <taxon>Neopterygii</taxon>
        <taxon>Teleostei</taxon>
        <taxon>Neoteleostei</taxon>
        <taxon>Acanthomorphata</taxon>
        <taxon>Ovalentaria</taxon>
        <taxon>Atherinomorphae</taxon>
        <taxon>Cyprinodontiformes</taxon>
        <taxon>Goodeidae</taxon>
        <taxon>Ameca</taxon>
    </lineage>
</organism>
<dbReference type="EMBL" id="JAHRIP010051330">
    <property type="protein sequence ID" value="MEQ2301123.1"/>
    <property type="molecule type" value="Genomic_DNA"/>
</dbReference>
<dbReference type="PANTHER" id="PTHR15708:SF8">
    <property type="entry name" value="PROTEIN MTSS 2"/>
    <property type="match status" value="1"/>
</dbReference>
<dbReference type="Gene3D" id="1.20.1270.60">
    <property type="entry name" value="Arfaptin homology (AH) domain/BAR domain"/>
    <property type="match status" value="1"/>
</dbReference>